<evidence type="ECO:0000313" key="1">
    <source>
        <dbReference type="EMBL" id="SDT45451.1"/>
    </source>
</evidence>
<dbReference type="RefSeq" id="WP_100385878.1">
    <property type="nucleotide sequence ID" value="NZ_LT629750.1"/>
</dbReference>
<name>A0A1H2AHL8_9BRAD</name>
<dbReference type="AlphaFoldDB" id="A0A1H2AHL8"/>
<dbReference type="Proteomes" id="UP000243904">
    <property type="component" value="Chromosome I"/>
</dbReference>
<dbReference type="PROSITE" id="PS51257">
    <property type="entry name" value="PROKAR_LIPOPROTEIN"/>
    <property type="match status" value="1"/>
</dbReference>
<gene>
    <name evidence="1" type="ORF">SAMN05444158_6170</name>
</gene>
<dbReference type="EMBL" id="LT629750">
    <property type="protein sequence ID" value="SDT45451.1"/>
    <property type="molecule type" value="Genomic_DNA"/>
</dbReference>
<dbReference type="InterPro" id="IPR027056">
    <property type="entry name" value="Gluconate_2DH_su3"/>
</dbReference>
<dbReference type="InterPro" id="IPR006311">
    <property type="entry name" value="TAT_signal"/>
</dbReference>
<keyword evidence="2" id="KW-1185">Reference proteome</keyword>
<sequence length="231" mass="24530">MAKGLSIDRRSLLLGAAPVATAVLSGLAGCSPRSGDGATAYAPTFFSADEWAFVRAAVGRLIPSEGPGPGGIEAGVPEFIDRQMEMPYGHGAYFYLAGPFLTDVPPSLGYQLRYAPREIYRLGIAAANVEARKTLGKTFAELPAGDQDRLLDGMEKNAVRFTTVPAPVFFGQLLANAKEGYFADPLYGGNRGMAAWKWIGFPGARADFTDWIDQAGRAYPYGPVAISGARG</sequence>
<dbReference type="PROSITE" id="PS51318">
    <property type="entry name" value="TAT"/>
    <property type="match status" value="1"/>
</dbReference>
<organism evidence="1 2">
    <name type="scientific">Bradyrhizobium canariense</name>
    <dbReference type="NCBI Taxonomy" id="255045"/>
    <lineage>
        <taxon>Bacteria</taxon>
        <taxon>Pseudomonadati</taxon>
        <taxon>Pseudomonadota</taxon>
        <taxon>Alphaproteobacteria</taxon>
        <taxon>Hyphomicrobiales</taxon>
        <taxon>Nitrobacteraceae</taxon>
        <taxon>Bradyrhizobium</taxon>
    </lineage>
</organism>
<dbReference type="Pfam" id="PF13618">
    <property type="entry name" value="Gluconate_2-dh3"/>
    <property type="match status" value="1"/>
</dbReference>
<accession>A0A1H2AHL8</accession>
<reference evidence="2" key="1">
    <citation type="submission" date="2016-10" db="EMBL/GenBank/DDBJ databases">
        <authorList>
            <person name="Varghese N."/>
            <person name="Submissions S."/>
        </authorList>
    </citation>
    <scope>NUCLEOTIDE SEQUENCE [LARGE SCALE GENOMIC DNA]</scope>
    <source>
        <strain evidence="2">GAS369</strain>
    </source>
</reference>
<protein>
    <submittedName>
        <fullName evidence="1">Gluconate 2-dehydrogenase gamma chain</fullName>
    </submittedName>
</protein>
<proteinExistence type="predicted"/>
<evidence type="ECO:0000313" key="2">
    <source>
        <dbReference type="Proteomes" id="UP000243904"/>
    </source>
</evidence>